<feature type="region of interest" description="Disordered" evidence="1">
    <location>
        <begin position="384"/>
        <end position="484"/>
    </location>
</feature>
<feature type="region of interest" description="Disordered" evidence="1">
    <location>
        <begin position="328"/>
        <end position="350"/>
    </location>
</feature>
<sequence>MSYYDDYDDDYSSEDEIYYHNYSVDYANQILGGQHAFSSCVPLMRRKHRRHGPNLVRMSTLDEMPIVNRHRTIPGLRSRPKYDDDDEDDDDDSSVPVHLPSRLPSLETTNEELERRAMRRTEPLSEEPSNNVVPSADNNSSSETPHRPLTEDELRQVQQQQEAFQQHLLNMQRHLQEQSQQAESNPQRQPQMIPSSICSTTCCSKKRPKVAFHDLERDDDQAEIAELIEKDPYFAAAMEDFAHSHGLLRSNRHRTNSEHSSSHYSQRSHKRHQPKLHGKRSRPSHSSSSSSLSSVTNISSDLRGSNQDLILLNELKQIRLLMQRFVESGGNSNQQTSTGIRYPPVPGVTDYELATVPRGQPQPRPEARQAEYQNVVNAVKDVLDRRRSSQRDLPLKPSEIDPKLKHVYTRRPQIPSTNFQPTSMQRPPLPPSQLQQRQIRRRSSQMTSSPSVSIRSTPPPPPPPSSNKIPPAPPYEALTNFSASRSTINQNRTLSYGKHEKQSHIYDTLLPGHYLRLYTNKYN</sequence>
<feature type="compositionally biased region" description="Polar residues" evidence="1">
    <location>
        <begin position="127"/>
        <end position="143"/>
    </location>
</feature>
<feature type="compositionally biased region" description="Pro residues" evidence="1">
    <location>
        <begin position="457"/>
        <end position="474"/>
    </location>
</feature>
<feature type="compositionally biased region" description="Basic and acidic residues" evidence="1">
    <location>
        <begin position="144"/>
        <end position="155"/>
    </location>
</feature>
<feature type="compositionally biased region" description="Low complexity" evidence="1">
    <location>
        <begin position="444"/>
        <end position="456"/>
    </location>
</feature>
<evidence type="ECO:0000256" key="1">
    <source>
        <dbReference type="SAM" id="MobiDB-lite"/>
    </source>
</evidence>
<dbReference type="EMBL" id="CAJOAY010000209">
    <property type="protein sequence ID" value="CAF3586156.1"/>
    <property type="molecule type" value="Genomic_DNA"/>
</dbReference>
<accession>A0A813ZES9</accession>
<proteinExistence type="predicted"/>
<organism evidence="2 4">
    <name type="scientific">Adineta steineri</name>
    <dbReference type="NCBI Taxonomy" id="433720"/>
    <lineage>
        <taxon>Eukaryota</taxon>
        <taxon>Metazoa</taxon>
        <taxon>Spiralia</taxon>
        <taxon>Gnathifera</taxon>
        <taxon>Rotifera</taxon>
        <taxon>Eurotatoria</taxon>
        <taxon>Bdelloidea</taxon>
        <taxon>Adinetida</taxon>
        <taxon>Adinetidae</taxon>
        <taxon>Adineta</taxon>
    </lineage>
</organism>
<dbReference type="AlphaFoldDB" id="A0A813ZES9"/>
<feature type="region of interest" description="Disordered" evidence="1">
    <location>
        <begin position="69"/>
        <end position="159"/>
    </location>
</feature>
<reference evidence="2" key="1">
    <citation type="submission" date="2021-02" db="EMBL/GenBank/DDBJ databases">
        <authorList>
            <person name="Nowell W R."/>
        </authorList>
    </citation>
    <scope>NUCLEOTIDE SEQUENCE</scope>
</reference>
<feature type="compositionally biased region" description="Low complexity" evidence="1">
    <location>
        <begin position="284"/>
        <end position="299"/>
    </location>
</feature>
<protein>
    <submittedName>
        <fullName evidence="2">Uncharacterized protein</fullName>
    </submittedName>
</protein>
<evidence type="ECO:0000313" key="4">
    <source>
        <dbReference type="Proteomes" id="UP000663891"/>
    </source>
</evidence>
<feature type="compositionally biased region" description="Acidic residues" evidence="1">
    <location>
        <begin position="83"/>
        <end position="93"/>
    </location>
</feature>
<feature type="region of interest" description="Disordered" evidence="1">
    <location>
        <begin position="253"/>
        <end position="299"/>
    </location>
</feature>
<gene>
    <name evidence="3" type="ORF">OKA104_LOCUS5866</name>
    <name evidence="2" type="ORF">VCS650_LOCUS9126</name>
</gene>
<dbReference type="OrthoDB" id="10041727at2759"/>
<feature type="compositionally biased region" description="Basic and acidic residues" evidence="1">
    <location>
        <begin position="112"/>
        <end position="123"/>
    </location>
</feature>
<name>A0A813ZES9_9BILA</name>
<dbReference type="Proteomes" id="UP000663891">
    <property type="component" value="Unassembled WGS sequence"/>
</dbReference>
<feature type="compositionally biased region" description="Polar residues" evidence="1">
    <location>
        <begin position="177"/>
        <end position="194"/>
    </location>
</feature>
<feature type="region of interest" description="Disordered" evidence="1">
    <location>
        <begin position="174"/>
        <end position="200"/>
    </location>
</feature>
<feature type="compositionally biased region" description="Basic residues" evidence="1">
    <location>
        <begin position="266"/>
        <end position="283"/>
    </location>
</feature>
<dbReference type="EMBL" id="CAJNON010000062">
    <property type="protein sequence ID" value="CAF0897656.1"/>
    <property type="molecule type" value="Genomic_DNA"/>
</dbReference>
<feature type="compositionally biased region" description="Polar residues" evidence="1">
    <location>
        <begin position="329"/>
        <end position="339"/>
    </location>
</feature>
<evidence type="ECO:0000313" key="2">
    <source>
        <dbReference type="EMBL" id="CAF0897656.1"/>
    </source>
</evidence>
<feature type="compositionally biased region" description="Basic and acidic residues" evidence="1">
    <location>
        <begin position="384"/>
        <end position="404"/>
    </location>
</feature>
<evidence type="ECO:0000313" key="3">
    <source>
        <dbReference type="EMBL" id="CAF3586156.1"/>
    </source>
</evidence>
<dbReference type="Proteomes" id="UP000663881">
    <property type="component" value="Unassembled WGS sequence"/>
</dbReference>
<comment type="caution">
    <text evidence="2">The sequence shown here is derived from an EMBL/GenBank/DDBJ whole genome shotgun (WGS) entry which is preliminary data.</text>
</comment>